<dbReference type="InterPro" id="IPR020846">
    <property type="entry name" value="MFS_dom"/>
</dbReference>
<feature type="transmembrane region" description="Helical" evidence="7">
    <location>
        <begin position="211"/>
        <end position="230"/>
    </location>
</feature>
<sequence length="1130" mass="125792">MPKSSTGVTDAPPPAAHFADDKVQAESERVEQLILQAEQATRSQHKMTLIQGLRQYPKACFWSMMISVAVVMEAFDMVLTGNFYAYPSFRKRFGQMHIDKNGEVDYQIPARWMAGLGNAAGCTAIVGVILNGWIAERFGYRRTMLVTLVWMCGVFFLFFFANSLGMLLAAQFLVGFAWGIFQTLTTTYAAEVAPLPLRGILTTSPPSHRRLGLAYPWVWPIPLILTAIFAPESPWWLVRRGRPEEARLSLKRLYSGDQEEEVNNALAMIEHTIAMERQATSGASYKELFRGTNLRRTEIVCGAWAVQQMCGSSLMGSATYFLEQAGFSPENAFSMTMGQYAINTGGTFISWVLIGMGIGRRSMYLYGCIWMCAVLLIIGGVSTLNTTASSWAVGCMLLIWSVCYQFTVGTVCYSLVAELPSRRLAIKTINLGRGFYNVVGVINGSYSSYMLNPTAWNWGGKTAFYWAGMCGLCIVWIYFRLPEPKGLTFHELNARFVAKVPARKFQSVDIDVFERNDTTIAAFSAKQKKEYLQTKRAMKRGDLEPEEADLPKSNGRTKIDKTKTARSEVQDVLELHSTFLAVPRDYAERTQNAAWADELQRPLPDSTAVFPLELVDNPAARKLTVPSRPGFRFGQSKREVEENEEGVFRKWLAGSRATVDAWVNDDREEDGAAGSTIHSPSRFETNLEVWRQLWRVVEASSIVLLLIDARCPPVHCPPSLRSYLRSHRPKREIILVLTKADLVDPAALEGWKQWLTGWWSTDNEGQNDDPVQVVSVSSYDTELLYGDGRHKPLIPAESRNALICALKTAHERLRVPPSTASKIEKTAAWHPEVRETVNWSELEGAAEVHLESEGHEQEATYQNGAITEPLTIGLVGQPNVGKSSLLNALLGTTRVHASRTPGKTKHWQTMLWGARREVRIVDCPGLVCPSLVPMELQAMSGILSIAQIPSLPACISFAARYLPLERVFRLPPPEPQIDQMSAKRTWRKGMVVAAPEPKGPRWTAGEIMDRRALDRGFDSNRAADGIMRALADGRVRWGFWPPGSMPIRGGEGICLGEWHGDATASEGEEEMGDHGDVPPHLVTSGPDEDVVEDKDDEGEDILDDFIKANNASFFAALSLADPQDEEDEEE</sequence>
<name>A0AAF0YGL3_9TREE</name>
<feature type="transmembrane region" description="Helical" evidence="7">
    <location>
        <begin position="463"/>
        <end position="481"/>
    </location>
</feature>
<feature type="domain" description="Major facilitator superfamily (MFS) profile" evidence="8">
    <location>
        <begin position="62"/>
        <end position="485"/>
    </location>
</feature>
<dbReference type="RefSeq" id="XP_062629170.1">
    <property type="nucleotide sequence ID" value="XM_062773188.1"/>
</dbReference>
<dbReference type="InterPro" id="IPR006073">
    <property type="entry name" value="GTP-bd"/>
</dbReference>
<dbReference type="Pfam" id="PF01926">
    <property type="entry name" value="MMR_HSR1"/>
    <property type="match status" value="1"/>
</dbReference>
<dbReference type="Gene3D" id="1.20.1250.20">
    <property type="entry name" value="MFS general substrate transporter like domains"/>
    <property type="match status" value="1"/>
</dbReference>
<dbReference type="GO" id="GO:0005525">
    <property type="term" value="F:GTP binding"/>
    <property type="evidence" value="ECO:0007669"/>
    <property type="project" value="InterPro"/>
</dbReference>
<organism evidence="9 10">
    <name type="scientific">Vanrija pseudolonga</name>
    <dbReference type="NCBI Taxonomy" id="143232"/>
    <lineage>
        <taxon>Eukaryota</taxon>
        <taxon>Fungi</taxon>
        <taxon>Dikarya</taxon>
        <taxon>Basidiomycota</taxon>
        <taxon>Agaricomycotina</taxon>
        <taxon>Tremellomycetes</taxon>
        <taxon>Trichosporonales</taxon>
        <taxon>Trichosporonaceae</taxon>
        <taxon>Vanrija</taxon>
    </lineage>
</organism>
<dbReference type="EMBL" id="CP086717">
    <property type="protein sequence ID" value="WOO83138.1"/>
    <property type="molecule type" value="Genomic_DNA"/>
</dbReference>
<dbReference type="SUPFAM" id="SSF103473">
    <property type="entry name" value="MFS general substrate transporter"/>
    <property type="match status" value="1"/>
</dbReference>
<dbReference type="InterPro" id="IPR005828">
    <property type="entry name" value="MFS_sugar_transport-like"/>
</dbReference>
<evidence type="ECO:0000256" key="1">
    <source>
        <dbReference type="ARBA" id="ARBA00004141"/>
    </source>
</evidence>
<feature type="transmembrane region" description="Helical" evidence="7">
    <location>
        <begin position="112"/>
        <end position="133"/>
    </location>
</feature>
<evidence type="ECO:0000256" key="3">
    <source>
        <dbReference type="ARBA" id="ARBA00022692"/>
    </source>
</evidence>
<dbReference type="PROSITE" id="PS00217">
    <property type="entry name" value="SUGAR_TRANSPORT_2"/>
    <property type="match status" value="1"/>
</dbReference>
<keyword evidence="4 7" id="KW-1133">Transmembrane helix</keyword>
<dbReference type="InterPro" id="IPR050360">
    <property type="entry name" value="MFS_Sugar_Transporters"/>
</dbReference>
<dbReference type="InterPro" id="IPR036259">
    <property type="entry name" value="MFS_trans_sf"/>
</dbReference>
<comment type="similarity">
    <text evidence="2">Belongs to the major facilitator superfamily. Sugar transporter (TC 2.A.1.1) family.</text>
</comment>
<feature type="transmembrane region" description="Helical" evidence="7">
    <location>
        <begin position="390"/>
        <end position="413"/>
    </location>
</feature>
<feature type="region of interest" description="Disordered" evidence="6">
    <location>
        <begin position="540"/>
        <end position="563"/>
    </location>
</feature>
<dbReference type="PANTHER" id="PTHR48022:SF5">
    <property type="entry name" value="ALPHA-GLUCOSIDES PERMEASE MPH2-RELATED"/>
    <property type="match status" value="1"/>
</dbReference>
<proteinExistence type="inferred from homology"/>
<protein>
    <submittedName>
        <fullName evidence="9">Maltose permease MAL31</fullName>
    </submittedName>
</protein>
<evidence type="ECO:0000259" key="8">
    <source>
        <dbReference type="PROSITE" id="PS50850"/>
    </source>
</evidence>
<dbReference type="InterPro" id="IPR005829">
    <property type="entry name" value="Sugar_transporter_CS"/>
</dbReference>
<gene>
    <name evidence="9" type="primary">MAL31_3</name>
    <name evidence="9" type="ORF">LOC62_04G006620</name>
</gene>
<comment type="subcellular location">
    <subcellularLocation>
        <location evidence="1">Membrane</location>
        <topology evidence="1">Multi-pass membrane protein</topology>
    </subcellularLocation>
</comment>
<dbReference type="FunFam" id="1.20.1250.20:FF:000078">
    <property type="entry name" value="MFS maltose transporter, putative"/>
    <property type="match status" value="1"/>
</dbReference>
<dbReference type="PROSITE" id="PS50850">
    <property type="entry name" value="MFS"/>
    <property type="match status" value="1"/>
</dbReference>
<dbReference type="Pfam" id="PF00083">
    <property type="entry name" value="Sugar_tr"/>
    <property type="match status" value="2"/>
</dbReference>
<reference evidence="9" key="1">
    <citation type="submission" date="2023-10" db="EMBL/GenBank/DDBJ databases">
        <authorList>
            <person name="Noh H."/>
        </authorList>
    </citation>
    <scope>NUCLEOTIDE SEQUENCE</scope>
    <source>
        <strain evidence="9">DUCC4014</strain>
    </source>
</reference>
<dbReference type="PANTHER" id="PTHR48022">
    <property type="entry name" value="PLASTIDIC GLUCOSE TRANSPORTER 4"/>
    <property type="match status" value="1"/>
</dbReference>
<evidence type="ECO:0000256" key="4">
    <source>
        <dbReference type="ARBA" id="ARBA00022989"/>
    </source>
</evidence>
<dbReference type="Proteomes" id="UP000827549">
    <property type="component" value="Chromosome 4"/>
</dbReference>
<keyword evidence="10" id="KW-1185">Reference proteome</keyword>
<feature type="transmembrane region" description="Helical" evidence="7">
    <location>
        <begin position="145"/>
        <end position="162"/>
    </location>
</feature>
<dbReference type="InterPro" id="IPR027417">
    <property type="entry name" value="P-loop_NTPase"/>
</dbReference>
<dbReference type="Gene3D" id="3.40.50.300">
    <property type="entry name" value="P-loop containing nucleotide triphosphate hydrolases"/>
    <property type="match status" value="1"/>
</dbReference>
<feature type="transmembrane region" description="Helical" evidence="7">
    <location>
        <begin position="59"/>
        <end position="86"/>
    </location>
</feature>
<dbReference type="SUPFAM" id="SSF52540">
    <property type="entry name" value="P-loop containing nucleoside triphosphate hydrolases"/>
    <property type="match status" value="1"/>
</dbReference>
<evidence type="ECO:0000256" key="5">
    <source>
        <dbReference type="ARBA" id="ARBA00023136"/>
    </source>
</evidence>
<evidence type="ECO:0000313" key="10">
    <source>
        <dbReference type="Proteomes" id="UP000827549"/>
    </source>
</evidence>
<keyword evidence="5 7" id="KW-0472">Membrane</keyword>
<dbReference type="CDD" id="cd06174">
    <property type="entry name" value="MFS"/>
    <property type="match status" value="1"/>
</dbReference>
<feature type="region of interest" description="Disordered" evidence="6">
    <location>
        <begin position="1064"/>
        <end position="1094"/>
    </location>
</feature>
<evidence type="ECO:0000256" key="2">
    <source>
        <dbReference type="ARBA" id="ARBA00010992"/>
    </source>
</evidence>
<feature type="transmembrane region" description="Helical" evidence="7">
    <location>
        <begin position="363"/>
        <end position="384"/>
    </location>
</feature>
<feature type="transmembrane region" description="Helical" evidence="7">
    <location>
        <begin position="337"/>
        <end position="356"/>
    </location>
</feature>
<dbReference type="GeneID" id="87809842"/>
<dbReference type="GO" id="GO:0005351">
    <property type="term" value="F:carbohydrate:proton symporter activity"/>
    <property type="evidence" value="ECO:0007669"/>
    <property type="project" value="TreeGrafter"/>
</dbReference>
<accession>A0AAF0YGL3</accession>
<evidence type="ECO:0000256" key="7">
    <source>
        <dbReference type="SAM" id="Phobius"/>
    </source>
</evidence>
<evidence type="ECO:0000256" key="6">
    <source>
        <dbReference type="SAM" id="MobiDB-lite"/>
    </source>
</evidence>
<evidence type="ECO:0000313" key="9">
    <source>
        <dbReference type="EMBL" id="WOO83138.1"/>
    </source>
</evidence>
<dbReference type="AlphaFoldDB" id="A0AAF0YGL3"/>
<keyword evidence="3 7" id="KW-0812">Transmembrane</keyword>
<dbReference type="GO" id="GO:0016020">
    <property type="term" value="C:membrane"/>
    <property type="evidence" value="ECO:0007669"/>
    <property type="project" value="UniProtKB-SubCell"/>
</dbReference>